<dbReference type="Proteomes" id="UP000266841">
    <property type="component" value="Unassembled WGS sequence"/>
</dbReference>
<feature type="non-terminal residue" evidence="1">
    <location>
        <position position="69"/>
    </location>
</feature>
<name>K0RJ64_THAOC</name>
<accession>K0RJ64</accession>
<keyword evidence="2" id="KW-1185">Reference proteome</keyword>
<dbReference type="AlphaFoldDB" id="K0RJ64"/>
<sequence>MWRDAYEKEMRNVSVAFRILKRGQKAPVGYTRSSGHLIFDVKMDFTRKARWVKDGHRTPDPETSELCWS</sequence>
<comment type="caution">
    <text evidence="1">The sequence shown here is derived from an EMBL/GenBank/DDBJ whole genome shotgun (WGS) entry which is preliminary data.</text>
</comment>
<evidence type="ECO:0000313" key="1">
    <source>
        <dbReference type="EMBL" id="EJK53260.1"/>
    </source>
</evidence>
<organism evidence="1 2">
    <name type="scientific">Thalassiosira oceanica</name>
    <name type="common">Marine diatom</name>
    <dbReference type="NCBI Taxonomy" id="159749"/>
    <lineage>
        <taxon>Eukaryota</taxon>
        <taxon>Sar</taxon>
        <taxon>Stramenopiles</taxon>
        <taxon>Ochrophyta</taxon>
        <taxon>Bacillariophyta</taxon>
        <taxon>Coscinodiscophyceae</taxon>
        <taxon>Thalassiosirophycidae</taxon>
        <taxon>Thalassiosirales</taxon>
        <taxon>Thalassiosiraceae</taxon>
        <taxon>Thalassiosira</taxon>
    </lineage>
</organism>
<evidence type="ECO:0000313" key="2">
    <source>
        <dbReference type="Proteomes" id="UP000266841"/>
    </source>
</evidence>
<dbReference type="EMBL" id="AGNL01038127">
    <property type="protein sequence ID" value="EJK53260.1"/>
    <property type="molecule type" value="Genomic_DNA"/>
</dbReference>
<protein>
    <submittedName>
        <fullName evidence="1">Uncharacterized protein</fullName>
    </submittedName>
</protein>
<proteinExistence type="predicted"/>
<gene>
    <name evidence="1" type="ORF">THAOC_27335</name>
</gene>
<dbReference type="OrthoDB" id="1303755at2759"/>
<reference evidence="1 2" key="1">
    <citation type="journal article" date="2012" name="Genome Biol.">
        <title>Genome and low-iron response of an oceanic diatom adapted to chronic iron limitation.</title>
        <authorList>
            <person name="Lommer M."/>
            <person name="Specht M."/>
            <person name="Roy A.S."/>
            <person name="Kraemer L."/>
            <person name="Andreson R."/>
            <person name="Gutowska M.A."/>
            <person name="Wolf J."/>
            <person name="Bergner S.V."/>
            <person name="Schilhabel M.B."/>
            <person name="Klostermeier U.C."/>
            <person name="Beiko R.G."/>
            <person name="Rosenstiel P."/>
            <person name="Hippler M."/>
            <person name="Laroche J."/>
        </authorList>
    </citation>
    <scope>NUCLEOTIDE SEQUENCE [LARGE SCALE GENOMIC DNA]</scope>
    <source>
        <strain evidence="1 2">CCMP1005</strain>
    </source>
</reference>